<dbReference type="GO" id="GO:0004674">
    <property type="term" value="F:protein serine/threonine kinase activity"/>
    <property type="evidence" value="ECO:0007669"/>
    <property type="project" value="UniProtKB-KW"/>
</dbReference>
<dbReference type="PROSITE" id="PS00107">
    <property type="entry name" value="PROTEIN_KINASE_ATP"/>
    <property type="match status" value="1"/>
</dbReference>
<dbReference type="GeneID" id="55642345"/>
<protein>
    <submittedName>
        <fullName evidence="5">Serine/threonine protein kinase</fullName>
    </submittedName>
</protein>
<dbReference type="Proteomes" id="UP000509301">
    <property type="component" value="Chromosome"/>
</dbReference>
<dbReference type="InterPro" id="IPR011009">
    <property type="entry name" value="Kinase-like_dom_sf"/>
</dbReference>
<dbReference type="PANTHER" id="PTHR44329">
    <property type="entry name" value="SERINE/THREONINE-PROTEIN KINASE TNNI3K-RELATED"/>
    <property type="match status" value="1"/>
</dbReference>
<dbReference type="PROSITE" id="PS50011">
    <property type="entry name" value="PROTEIN_KINASE_DOM"/>
    <property type="match status" value="1"/>
</dbReference>
<dbReference type="InterPro" id="IPR008271">
    <property type="entry name" value="Ser/Thr_kinase_AS"/>
</dbReference>
<dbReference type="InterPro" id="IPR000719">
    <property type="entry name" value="Prot_kinase_dom"/>
</dbReference>
<evidence type="ECO:0000256" key="3">
    <source>
        <dbReference type="SAM" id="Phobius"/>
    </source>
</evidence>
<dbReference type="SUPFAM" id="SSF56112">
    <property type="entry name" value="Protein kinase-like (PK-like)"/>
    <property type="match status" value="1"/>
</dbReference>
<keyword evidence="3" id="KW-0472">Membrane</keyword>
<sequence length="713" mass="78656">MSSSSSDKGKRLVAFIAVFSFIFTTLYYLVSGLLPAIANGLTRGDLFNSVLSVVNSKNSPIIYSSTVVDSNGVVKLSLIVYAVFENPVSVLNLAILGLPHVPGGGTLLFGGGLVNLISGGIFAYFYRRSKGVLISSISLISNSIIQAFITSRISSDPPFYSLFSMSEALLFVVGQVIAGTELYRENKVKAILVSFPFFSLLNILGFGWLISDAFNGAQTHSSGAQQYVPPSTTQNYNDYDALVGALRNGDSAEARMYISELQADGFAIEDILDQLVNDGECRGAIWVMDNYTLDFGKLKDSSVVDCIVEARRVPKSVVSLLESLDKTSVENALRLAKFIYYNTNLSDSRRDKAEEILVKHSVIQRGNPPASPQPKPGSTMPTLDRWDPNLWVGKEVYGYTIERVLGVGGTSYVLLAKTGDEQYAIKVPILSYSPTQATKVSSLTFQDIYKESSNLQRLSEHGNVVRIFGMFLDMNLLKRVERGEVAYYLSNPPAIVMEYMGGGSLSTLVNEDTVFFSTRWVDVLRTVFLKVGKALDYLHKSGYVHLDVKPQNIFFSRPLGGTGEEVYDSLVKGHAEVKLGDLGSARRAGERVTQYTAQYCPVDQVKAMVLGKADPSMDVYSFGASLYTALTRRYFNPQELVKLMDDAVDDYARKGSSFLSILREAEEKYARYYNGELRTSLSSYPDNLREVILLATDPDPNKRPRMGYIISLL</sequence>
<keyword evidence="3" id="KW-0812">Transmembrane</keyword>
<keyword evidence="6" id="KW-1185">Reference proteome</keyword>
<keyword evidence="2" id="KW-0067">ATP-binding</keyword>
<dbReference type="AlphaFoldDB" id="A0A6N0NVH8"/>
<name>A0A6N0NVH8_9CREN</name>
<dbReference type="Gene3D" id="1.10.510.10">
    <property type="entry name" value="Transferase(Phosphotransferase) domain 1"/>
    <property type="match status" value="1"/>
</dbReference>
<keyword evidence="3" id="KW-1133">Transmembrane helix</keyword>
<evidence type="ECO:0000313" key="6">
    <source>
        <dbReference type="Proteomes" id="UP000509301"/>
    </source>
</evidence>
<dbReference type="PROSITE" id="PS00108">
    <property type="entry name" value="PROTEIN_KINASE_ST"/>
    <property type="match status" value="1"/>
</dbReference>
<dbReference type="Pfam" id="PF00069">
    <property type="entry name" value="Pkinase"/>
    <property type="match status" value="1"/>
</dbReference>
<dbReference type="InterPro" id="IPR051681">
    <property type="entry name" value="Ser/Thr_Kinases-Pseudokinases"/>
</dbReference>
<feature type="transmembrane region" description="Helical" evidence="3">
    <location>
        <begin position="190"/>
        <end position="210"/>
    </location>
</feature>
<feature type="transmembrane region" description="Helical" evidence="3">
    <location>
        <begin position="12"/>
        <end position="30"/>
    </location>
</feature>
<proteinExistence type="predicted"/>
<dbReference type="SMART" id="SM00220">
    <property type="entry name" value="S_TKc"/>
    <property type="match status" value="1"/>
</dbReference>
<evidence type="ECO:0000259" key="4">
    <source>
        <dbReference type="PROSITE" id="PS50011"/>
    </source>
</evidence>
<dbReference type="CDD" id="cd14014">
    <property type="entry name" value="STKc_PknB_like"/>
    <property type="match status" value="1"/>
</dbReference>
<dbReference type="OrthoDB" id="41005at2157"/>
<evidence type="ECO:0000256" key="2">
    <source>
        <dbReference type="ARBA" id="ARBA00022840"/>
    </source>
</evidence>
<keyword evidence="5" id="KW-0723">Serine/threonine-protein kinase</keyword>
<keyword evidence="5" id="KW-0418">Kinase</keyword>
<evidence type="ECO:0000256" key="1">
    <source>
        <dbReference type="ARBA" id="ARBA00022741"/>
    </source>
</evidence>
<feature type="transmembrane region" description="Helical" evidence="3">
    <location>
        <begin position="159"/>
        <end position="178"/>
    </location>
</feature>
<dbReference type="GO" id="GO:0005524">
    <property type="term" value="F:ATP binding"/>
    <property type="evidence" value="ECO:0007669"/>
    <property type="project" value="UniProtKB-KW"/>
</dbReference>
<dbReference type="InterPro" id="IPR017441">
    <property type="entry name" value="Protein_kinase_ATP_BS"/>
</dbReference>
<feature type="domain" description="Protein kinase" evidence="4">
    <location>
        <begin position="399"/>
        <end position="713"/>
    </location>
</feature>
<accession>A0A6N0NVH8</accession>
<keyword evidence="1" id="KW-0547">Nucleotide-binding</keyword>
<feature type="transmembrane region" description="Helical" evidence="3">
    <location>
        <begin position="132"/>
        <end position="153"/>
    </location>
</feature>
<dbReference type="RefSeq" id="WP_174632038.1">
    <property type="nucleotide sequence ID" value="NZ_CP049074.1"/>
</dbReference>
<dbReference type="PANTHER" id="PTHR44329:SF298">
    <property type="entry name" value="MIXED LINEAGE KINASE DOMAIN-LIKE PROTEIN"/>
    <property type="match status" value="1"/>
</dbReference>
<keyword evidence="5" id="KW-0808">Transferase</keyword>
<feature type="transmembrane region" description="Helical" evidence="3">
    <location>
        <begin position="106"/>
        <end position="125"/>
    </location>
</feature>
<evidence type="ECO:0000313" key="5">
    <source>
        <dbReference type="EMBL" id="QKR00732.1"/>
    </source>
</evidence>
<dbReference type="EMBL" id="CP049074">
    <property type="protein sequence ID" value="QKR00732.1"/>
    <property type="molecule type" value="Genomic_DNA"/>
</dbReference>
<reference evidence="5 6" key="1">
    <citation type="submission" date="2020-02" db="EMBL/GenBank/DDBJ databases">
        <title>Comparative genome analysis reveals the metabolism and evolution of the thermophilic archaeal genus Metallosphaera.</title>
        <authorList>
            <person name="Jiang C."/>
        </authorList>
    </citation>
    <scope>NUCLEOTIDE SEQUENCE [LARGE SCALE GENOMIC DNA]</scope>
    <source>
        <strain evidence="5 6">Ric-A</strain>
    </source>
</reference>
<dbReference type="KEGG" id="mten:GWK48_10340"/>
<dbReference type="Gene3D" id="3.30.200.20">
    <property type="entry name" value="Phosphorylase Kinase, domain 1"/>
    <property type="match status" value="1"/>
</dbReference>
<organism evidence="5 6">
    <name type="scientific">Metallosphaera tengchongensis</name>
    <dbReference type="NCBI Taxonomy" id="1532350"/>
    <lineage>
        <taxon>Archaea</taxon>
        <taxon>Thermoproteota</taxon>
        <taxon>Thermoprotei</taxon>
        <taxon>Sulfolobales</taxon>
        <taxon>Sulfolobaceae</taxon>
        <taxon>Metallosphaera</taxon>
    </lineage>
</organism>
<gene>
    <name evidence="5" type="ORF">GWK48_10340</name>
</gene>